<keyword evidence="8" id="KW-1185">Reference proteome</keyword>
<dbReference type="InterPro" id="IPR050367">
    <property type="entry name" value="APC_superfamily"/>
</dbReference>
<feature type="transmembrane region" description="Helical" evidence="6">
    <location>
        <begin position="142"/>
        <end position="162"/>
    </location>
</feature>
<feature type="transmembrane region" description="Helical" evidence="6">
    <location>
        <begin position="109"/>
        <end position="130"/>
    </location>
</feature>
<dbReference type="RefSeq" id="WP_344387402.1">
    <property type="nucleotide sequence ID" value="NZ_BAAASJ010000007.1"/>
</dbReference>
<protein>
    <submittedName>
        <fullName evidence="7">APC family permease</fullName>
    </submittedName>
</protein>
<name>A0ABN3QC23_9ACTN</name>
<proteinExistence type="predicted"/>
<evidence type="ECO:0000313" key="8">
    <source>
        <dbReference type="Proteomes" id="UP001500151"/>
    </source>
</evidence>
<evidence type="ECO:0000256" key="5">
    <source>
        <dbReference type="ARBA" id="ARBA00023136"/>
    </source>
</evidence>
<evidence type="ECO:0000256" key="2">
    <source>
        <dbReference type="ARBA" id="ARBA00022475"/>
    </source>
</evidence>
<feature type="transmembrane region" description="Helical" evidence="6">
    <location>
        <begin position="268"/>
        <end position="294"/>
    </location>
</feature>
<keyword evidence="3 6" id="KW-0812">Transmembrane</keyword>
<feature type="transmembrane region" description="Helical" evidence="6">
    <location>
        <begin position="34"/>
        <end position="55"/>
    </location>
</feature>
<feature type="transmembrane region" description="Helical" evidence="6">
    <location>
        <begin position="408"/>
        <end position="429"/>
    </location>
</feature>
<comment type="subcellular location">
    <subcellularLocation>
        <location evidence="1">Cell membrane</location>
        <topology evidence="1">Multi-pass membrane protein</topology>
    </subcellularLocation>
</comment>
<reference evidence="7 8" key="1">
    <citation type="journal article" date="2019" name="Int. J. Syst. Evol. Microbiol.">
        <title>The Global Catalogue of Microorganisms (GCM) 10K type strain sequencing project: providing services to taxonomists for standard genome sequencing and annotation.</title>
        <authorList>
            <consortium name="The Broad Institute Genomics Platform"/>
            <consortium name="The Broad Institute Genome Sequencing Center for Infectious Disease"/>
            <person name="Wu L."/>
            <person name="Ma J."/>
        </authorList>
    </citation>
    <scope>NUCLEOTIDE SEQUENCE [LARGE SCALE GENOMIC DNA]</scope>
    <source>
        <strain evidence="7 8">JCM 4524</strain>
    </source>
</reference>
<feature type="transmembrane region" description="Helical" evidence="6">
    <location>
        <begin position="321"/>
        <end position="341"/>
    </location>
</feature>
<keyword evidence="5 6" id="KW-0472">Membrane</keyword>
<keyword evidence="4 6" id="KW-1133">Transmembrane helix</keyword>
<keyword evidence="2" id="KW-1003">Cell membrane</keyword>
<dbReference type="PIRSF" id="PIRSF006060">
    <property type="entry name" value="AA_transporter"/>
    <property type="match status" value="1"/>
</dbReference>
<dbReference type="PANTHER" id="PTHR42770:SF7">
    <property type="entry name" value="MEMBRANE PROTEIN"/>
    <property type="match status" value="1"/>
</dbReference>
<dbReference type="PANTHER" id="PTHR42770">
    <property type="entry name" value="AMINO ACID TRANSPORTER-RELATED"/>
    <property type="match status" value="1"/>
</dbReference>
<evidence type="ECO:0000256" key="4">
    <source>
        <dbReference type="ARBA" id="ARBA00022989"/>
    </source>
</evidence>
<dbReference type="Gene3D" id="1.20.1740.10">
    <property type="entry name" value="Amino acid/polyamine transporter I"/>
    <property type="match status" value="1"/>
</dbReference>
<evidence type="ECO:0000256" key="1">
    <source>
        <dbReference type="ARBA" id="ARBA00004651"/>
    </source>
</evidence>
<evidence type="ECO:0000313" key="7">
    <source>
        <dbReference type="EMBL" id="GAA2622458.1"/>
    </source>
</evidence>
<dbReference type="EMBL" id="BAAASJ010000007">
    <property type="protein sequence ID" value="GAA2622458.1"/>
    <property type="molecule type" value="Genomic_DNA"/>
</dbReference>
<feature type="transmembrane region" description="Helical" evidence="6">
    <location>
        <begin position="347"/>
        <end position="369"/>
    </location>
</feature>
<dbReference type="InterPro" id="IPR002293">
    <property type="entry name" value="AA/rel_permease1"/>
</dbReference>
<accession>A0ABN3QC23</accession>
<dbReference type="Pfam" id="PF13520">
    <property type="entry name" value="AA_permease_2"/>
    <property type="match status" value="1"/>
</dbReference>
<feature type="transmembrane region" description="Helical" evidence="6">
    <location>
        <begin position="182"/>
        <end position="205"/>
    </location>
</feature>
<gene>
    <name evidence="7" type="ORF">GCM10010307_07020</name>
</gene>
<comment type="caution">
    <text evidence="7">The sequence shown here is derived from an EMBL/GenBank/DDBJ whole genome shotgun (WGS) entry which is preliminary data.</text>
</comment>
<evidence type="ECO:0000256" key="3">
    <source>
        <dbReference type="ARBA" id="ARBA00022692"/>
    </source>
</evidence>
<evidence type="ECO:0000256" key="6">
    <source>
        <dbReference type="SAM" id="Phobius"/>
    </source>
</evidence>
<organism evidence="7 8">
    <name type="scientific">Streptomyces vastus</name>
    <dbReference type="NCBI Taxonomy" id="285451"/>
    <lineage>
        <taxon>Bacteria</taxon>
        <taxon>Bacillati</taxon>
        <taxon>Actinomycetota</taxon>
        <taxon>Actinomycetes</taxon>
        <taxon>Kitasatosporales</taxon>
        <taxon>Streptomycetaceae</taxon>
        <taxon>Streptomyces</taxon>
    </lineage>
</organism>
<feature type="transmembrane region" description="Helical" evidence="6">
    <location>
        <begin position="381"/>
        <end position="402"/>
    </location>
</feature>
<sequence>MTWRTGVLLAVGTALLVCVSLGPMAEEIGNASIIVWLVTALVGGIQCVLLGHLAVRMPNRSGGAATYTHAVIGDRIPILGALSSWGYWFAWTPGIAVNLILAAEYLKATVLQSVPVIPLVVGIAAILYIVNALGLRISARCAAAVAVVAVAPLLIMTAGLLFNSHLLDFGKLLPLGVPEESWAGAGTWILLAKWAFVAAWSAYGAEMAFSIVAEMRKPQEHNQRMVVIAGLTCFVAFGFIPILLTALVGSRGLAADPSVVFLQAAELVFGGAGATMVGLMLAAGLILGAQAFVVGSSRIIFQMTVDGYLPARLSWTNRRGVPVGSLLWDIPIVLGLVLVFGTNVVDVVASANFGYIIVFILMPIAYIVFRRREHAEGRRLSAPRTFNAIAVALLLFNTVLLIVGGMQWGLKTISVAAVIMALVIPMAFFQRRQRRRGPEVRTDEEKALV</sequence>
<feature type="transmembrane region" description="Helical" evidence="6">
    <location>
        <begin position="76"/>
        <end position="103"/>
    </location>
</feature>
<dbReference type="Proteomes" id="UP001500151">
    <property type="component" value="Unassembled WGS sequence"/>
</dbReference>
<feature type="transmembrane region" description="Helical" evidence="6">
    <location>
        <begin position="226"/>
        <end position="248"/>
    </location>
</feature>